<dbReference type="SMART" id="SM00228">
    <property type="entry name" value="PDZ"/>
    <property type="match status" value="2"/>
</dbReference>
<feature type="binding site" evidence="17">
    <location>
        <position position="1401"/>
    </location>
    <ligand>
        <name>ATP</name>
        <dbReference type="ChEBI" id="CHEBI:30616"/>
    </ligand>
</feature>
<feature type="compositionally biased region" description="Polar residues" evidence="19">
    <location>
        <begin position="92"/>
        <end position="102"/>
    </location>
</feature>
<feature type="transmembrane region" description="Helical" evidence="20">
    <location>
        <begin position="2015"/>
        <end position="2035"/>
    </location>
</feature>
<dbReference type="InterPro" id="IPR023298">
    <property type="entry name" value="ATPase_P-typ_TM_dom_sf"/>
</dbReference>
<dbReference type="SUPFAM" id="SSF56784">
    <property type="entry name" value="HAD-like"/>
    <property type="match status" value="1"/>
</dbReference>
<dbReference type="InterPro" id="IPR006539">
    <property type="entry name" value="P-type_ATPase_IV"/>
</dbReference>
<evidence type="ECO:0000256" key="8">
    <source>
        <dbReference type="ARBA" id="ARBA00022723"/>
    </source>
</evidence>
<gene>
    <name evidence="22" type="ORF">ROHU_000498</name>
</gene>
<dbReference type="InterPro" id="IPR036034">
    <property type="entry name" value="PDZ_sf"/>
</dbReference>
<feature type="compositionally biased region" description="Basic and acidic residues" evidence="19">
    <location>
        <begin position="508"/>
        <end position="525"/>
    </location>
</feature>
<dbReference type="Gene3D" id="3.40.1110.10">
    <property type="entry name" value="Calcium-transporting ATPase, cytoplasmic domain N"/>
    <property type="match status" value="1"/>
</dbReference>
<feature type="transmembrane region" description="Helical" evidence="20">
    <location>
        <begin position="1293"/>
        <end position="1315"/>
    </location>
</feature>
<evidence type="ECO:0000256" key="9">
    <source>
        <dbReference type="ARBA" id="ARBA00022741"/>
    </source>
</evidence>
<dbReference type="STRING" id="84645.A0A498P4Z0"/>
<feature type="compositionally biased region" description="Basic and acidic residues" evidence="19">
    <location>
        <begin position="103"/>
        <end position="121"/>
    </location>
</feature>
<dbReference type="InterPro" id="IPR000425">
    <property type="entry name" value="MIP"/>
</dbReference>
<feature type="compositionally biased region" description="Low complexity" evidence="19">
    <location>
        <begin position="479"/>
        <end position="490"/>
    </location>
</feature>
<comment type="catalytic activity">
    <reaction evidence="15">
        <text>ATP + H2O + phospholipidSide 1 = ADP + phosphate + phospholipidSide 2.</text>
        <dbReference type="EC" id="7.6.2.1"/>
    </reaction>
</comment>
<dbReference type="PANTHER" id="PTHR24092">
    <property type="entry name" value="PROBABLE PHOSPHOLIPID-TRANSPORTING ATPASE"/>
    <property type="match status" value="1"/>
</dbReference>
<dbReference type="Pfam" id="PF16209">
    <property type="entry name" value="PhoLip_ATPase_N"/>
    <property type="match status" value="1"/>
</dbReference>
<feature type="compositionally biased region" description="Polar residues" evidence="19">
    <location>
        <begin position="412"/>
        <end position="440"/>
    </location>
</feature>
<keyword evidence="6" id="KW-0813">Transport</keyword>
<comment type="caution">
    <text evidence="22">The sequence shown here is derived from an EMBL/GenBank/DDBJ whole genome shotgun (WGS) entry which is preliminary data.</text>
</comment>
<reference evidence="22 23" key="1">
    <citation type="submission" date="2018-03" db="EMBL/GenBank/DDBJ databases">
        <title>Draft genome sequence of Rohu Carp (Labeo rohita).</title>
        <authorList>
            <person name="Das P."/>
            <person name="Kushwaha B."/>
            <person name="Joshi C.G."/>
            <person name="Kumar D."/>
            <person name="Nagpure N.S."/>
            <person name="Sahoo L."/>
            <person name="Das S.P."/>
            <person name="Bit A."/>
            <person name="Patnaik S."/>
            <person name="Meher P.K."/>
            <person name="Jayasankar P."/>
            <person name="Koringa P.G."/>
            <person name="Patel N.V."/>
            <person name="Hinsu A.T."/>
            <person name="Kumar R."/>
            <person name="Pandey M."/>
            <person name="Agarwal S."/>
            <person name="Srivastava S."/>
            <person name="Singh M."/>
            <person name="Iquebal M.A."/>
            <person name="Jaiswal S."/>
            <person name="Angadi U.B."/>
            <person name="Kumar N."/>
            <person name="Raza M."/>
            <person name="Shah T.M."/>
            <person name="Rai A."/>
            <person name="Jena J.K."/>
        </authorList>
    </citation>
    <scope>NUCLEOTIDE SEQUENCE [LARGE SCALE GENOMIC DNA]</scope>
    <source>
        <strain evidence="22">DASCIFA01</strain>
        <tissue evidence="22">Testis</tissue>
    </source>
</reference>
<dbReference type="NCBIfam" id="TIGR01494">
    <property type="entry name" value="ATPase_P-type"/>
    <property type="match status" value="2"/>
</dbReference>
<feature type="transmembrane region" description="Helical" evidence="20">
    <location>
        <begin position="2177"/>
        <end position="2198"/>
    </location>
</feature>
<name>A0A498P4Z0_LABRO</name>
<accession>A0A498P4Z0</accession>
<keyword evidence="23" id="KW-1185">Reference proteome</keyword>
<evidence type="ECO:0000256" key="16">
    <source>
        <dbReference type="PIRSR" id="PIRSR606539-1"/>
    </source>
</evidence>
<feature type="binding site" evidence="18">
    <location>
        <position position="1400"/>
    </location>
    <ligand>
        <name>Mg(2+)</name>
        <dbReference type="ChEBI" id="CHEBI:18420"/>
    </ligand>
</feature>
<dbReference type="InterPro" id="IPR032631">
    <property type="entry name" value="P-type_ATPase_N"/>
</dbReference>
<feature type="compositionally biased region" description="Polar residues" evidence="19">
    <location>
        <begin position="2302"/>
        <end position="2311"/>
    </location>
</feature>
<dbReference type="Proteomes" id="UP000290572">
    <property type="component" value="Unassembled WGS sequence"/>
</dbReference>
<evidence type="ECO:0000256" key="1">
    <source>
        <dbReference type="ARBA" id="ARBA00001946"/>
    </source>
</evidence>
<keyword evidence="11 18" id="KW-0460">Magnesium</keyword>
<feature type="binding site" evidence="18">
    <location>
        <position position="1810"/>
    </location>
    <ligand>
        <name>Mg(2+)</name>
        <dbReference type="ChEBI" id="CHEBI:18420"/>
    </ligand>
</feature>
<dbReference type="GO" id="GO:0007030">
    <property type="term" value="P:Golgi organization"/>
    <property type="evidence" value="ECO:0007669"/>
    <property type="project" value="TreeGrafter"/>
</dbReference>
<evidence type="ECO:0000256" key="5">
    <source>
        <dbReference type="ARBA" id="ARBA00012189"/>
    </source>
</evidence>
<feature type="binding site" evidence="17">
    <location>
        <position position="1558"/>
    </location>
    <ligand>
        <name>ATP</name>
        <dbReference type="ChEBI" id="CHEBI:30616"/>
    </ligand>
</feature>
<evidence type="ECO:0000256" key="14">
    <source>
        <dbReference type="ARBA" id="ARBA00023136"/>
    </source>
</evidence>
<feature type="region of interest" description="Disordered" evidence="19">
    <location>
        <begin position="2298"/>
        <end position="2346"/>
    </location>
</feature>
<evidence type="ECO:0000256" key="19">
    <source>
        <dbReference type="SAM" id="MobiDB-lite"/>
    </source>
</evidence>
<feature type="compositionally biased region" description="Polar residues" evidence="19">
    <location>
        <begin position="1"/>
        <end position="41"/>
    </location>
</feature>
<dbReference type="Pfam" id="PF00230">
    <property type="entry name" value="MIP"/>
    <property type="match status" value="1"/>
</dbReference>
<evidence type="ECO:0000313" key="22">
    <source>
        <dbReference type="EMBL" id="RXN39118.1"/>
    </source>
</evidence>
<keyword evidence="8 18" id="KW-0479">Metal-binding</keyword>
<feature type="region of interest" description="Disordered" evidence="19">
    <location>
        <begin position="2382"/>
        <end position="2404"/>
    </location>
</feature>
<dbReference type="InterPro" id="IPR036412">
    <property type="entry name" value="HAD-like_sf"/>
</dbReference>
<dbReference type="EC" id="7.6.2.1" evidence="5"/>
<dbReference type="InterPro" id="IPR032630">
    <property type="entry name" value="P_typ_ATPase_c"/>
</dbReference>
<evidence type="ECO:0000256" key="12">
    <source>
        <dbReference type="ARBA" id="ARBA00022967"/>
    </source>
</evidence>
<feature type="transmembrane region" description="Helical" evidence="20">
    <location>
        <begin position="2104"/>
        <end position="2122"/>
    </location>
</feature>
<dbReference type="InterPro" id="IPR001757">
    <property type="entry name" value="P_typ_ATPase"/>
</dbReference>
<evidence type="ECO:0000256" key="4">
    <source>
        <dbReference type="ARBA" id="ARBA00008109"/>
    </source>
</evidence>
<feature type="region of interest" description="Disordered" evidence="19">
    <location>
        <begin position="70"/>
        <end position="155"/>
    </location>
</feature>
<evidence type="ECO:0000256" key="2">
    <source>
        <dbReference type="ARBA" id="ARBA00004141"/>
    </source>
</evidence>
<dbReference type="CDD" id="cd00333">
    <property type="entry name" value="MIP"/>
    <property type="match status" value="1"/>
</dbReference>
<feature type="binding site" evidence="18">
    <location>
        <position position="1402"/>
    </location>
    <ligand>
        <name>Mg(2+)</name>
        <dbReference type="ChEBI" id="CHEBI:18420"/>
    </ligand>
</feature>
<keyword evidence="10 17" id="KW-0067">ATP-binding</keyword>
<dbReference type="Gene3D" id="2.30.42.10">
    <property type="match status" value="2"/>
</dbReference>
<dbReference type="PROSITE" id="PS00221">
    <property type="entry name" value="MIP"/>
    <property type="match status" value="1"/>
</dbReference>
<dbReference type="PANTHER" id="PTHR24092:SF46">
    <property type="entry name" value="PHOSPHOLIPID-TRANSPORTING ATPASE ID"/>
    <property type="match status" value="1"/>
</dbReference>
<dbReference type="SUPFAM" id="SSF81338">
    <property type="entry name" value="Aquaporin-like"/>
    <property type="match status" value="1"/>
</dbReference>
<feature type="active site" description="4-aspartylphosphate intermediate" evidence="16">
    <location>
        <position position="1400"/>
    </location>
</feature>
<feature type="transmembrane region" description="Helical" evidence="20">
    <location>
        <begin position="1896"/>
        <end position="1916"/>
    </location>
</feature>
<dbReference type="GO" id="GO:0015267">
    <property type="term" value="F:channel activity"/>
    <property type="evidence" value="ECO:0007669"/>
    <property type="project" value="InterPro"/>
</dbReference>
<feature type="binding site" evidence="17">
    <location>
        <position position="1400"/>
    </location>
    <ligand>
        <name>ATP</name>
        <dbReference type="ChEBI" id="CHEBI:30616"/>
    </ligand>
</feature>
<dbReference type="GO" id="GO:0045332">
    <property type="term" value="P:phospholipid translocation"/>
    <property type="evidence" value="ECO:0007669"/>
    <property type="project" value="TreeGrafter"/>
</dbReference>
<evidence type="ECO:0000256" key="7">
    <source>
        <dbReference type="ARBA" id="ARBA00022692"/>
    </source>
</evidence>
<evidence type="ECO:0000256" key="6">
    <source>
        <dbReference type="ARBA" id="ARBA00022448"/>
    </source>
</evidence>
<feature type="binding site" evidence="17">
    <location>
        <position position="1502"/>
    </location>
    <ligand>
        <name>ATP</name>
        <dbReference type="ChEBI" id="CHEBI:30616"/>
    </ligand>
</feature>
<dbReference type="SUPFAM" id="SSF50156">
    <property type="entry name" value="PDZ domain-like"/>
    <property type="match status" value="2"/>
</dbReference>
<dbReference type="SUPFAM" id="SSF81660">
    <property type="entry name" value="Metal cation-transporting ATPase, ATP-binding domain N"/>
    <property type="match status" value="1"/>
</dbReference>
<evidence type="ECO:0000256" key="13">
    <source>
        <dbReference type="ARBA" id="ARBA00022989"/>
    </source>
</evidence>
<feature type="compositionally biased region" description="Polar residues" evidence="19">
    <location>
        <begin position="365"/>
        <end position="374"/>
    </location>
</feature>
<comment type="similarity">
    <text evidence="4">Belongs to the cation transport ATPase (P-type) (TC 3.A.3) family. Type IV subfamily.</text>
</comment>
<dbReference type="InterPro" id="IPR023299">
    <property type="entry name" value="ATPase_P-typ_cyto_dom_N"/>
</dbReference>
<dbReference type="FunFam" id="3.40.50.1000:FF:000001">
    <property type="entry name" value="Phospholipid-transporting ATPase IC"/>
    <property type="match status" value="1"/>
</dbReference>
<dbReference type="GO" id="GO:0016887">
    <property type="term" value="F:ATP hydrolysis activity"/>
    <property type="evidence" value="ECO:0007669"/>
    <property type="project" value="InterPro"/>
</dbReference>
<feature type="region of interest" description="Disordered" evidence="19">
    <location>
        <begin position="508"/>
        <end position="538"/>
    </location>
</feature>
<evidence type="ECO:0000256" key="20">
    <source>
        <dbReference type="SAM" id="Phobius"/>
    </source>
</evidence>
<dbReference type="InterPro" id="IPR023271">
    <property type="entry name" value="Aquaporin-like"/>
</dbReference>
<evidence type="ECO:0000256" key="18">
    <source>
        <dbReference type="PIRSR" id="PIRSR606539-3"/>
    </source>
</evidence>
<evidence type="ECO:0000256" key="15">
    <source>
        <dbReference type="ARBA" id="ARBA00034036"/>
    </source>
</evidence>
<dbReference type="Gene3D" id="1.20.1080.10">
    <property type="entry name" value="Glycerol uptake facilitator protein"/>
    <property type="match status" value="1"/>
</dbReference>
<feature type="binding site" evidence="18">
    <location>
        <position position="1806"/>
    </location>
    <ligand>
        <name>Mg(2+)</name>
        <dbReference type="ChEBI" id="CHEBI:18420"/>
    </ligand>
</feature>
<feature type="binding site" evidence="17">
    <location>
        <position position="1780"/>
    </location>
    <ligand>
        <name>ATP</name>
        <dbReference type="ChEBI" id="CHEBI:30616"/>
    </ligand>
</feature>
<evidence type="ECO:0000313" key="23">
    <source>
        <dbReference type="Proteomes" id="UP000290572"/>
    </source>
</evidence>
<feature type="binding site" evidence="17">
    <location>
        <position position="1786"/>
    </location>
    <ligand>
        <name>ATP</name>
        <dbReference type="ChEBI" id="CHEBI:30616"/>
    </ligand>
</feature>
<feature type="domain" description="PDZ" evidence="21">
    <location>
        <begin position="673"/>
        <end position="744"/>
    </location>
</feature>
<feature type="domain" description="PDZ" evidence="21">
    <location>
        <begin position="775"/>
        <end position="844"/>
    </location>
</feature>
<evidence type="ECO:0000256" key="17">
    <source>
        <dbReference type="PIRSR" id="PIRSR606539-2"/>
    </source>
</evidence>
<feature type="transmembrane region" description="Helical" evidence="20">
    <location>
        <begin position="1863"/>
        <end position="1884"/>
    </location>
</feature>
<feature type="compositionally biased region" description="Polar residues" evidence="19">
    <location>
        <begin position="272"/>
        <end position="287"/>
    </location>
</feature>
<keyword evidence="7 20" id="KW-0812">Transmembrane</keyword>
<dbReference type="Gene3D" id="3.40.50.1000">
    <property type="entry name" value="HAD superfamily/HAD-like"/>
    <property type="match status" value="1"/>
</dbReference>
<sequence length="2404" mass="264770">MSLHSGTFVRQFSESDTASSPTEGAESPNGTEAQSHSQSSVKPFGSAAAKFKIRSAKSLTTKDLRTKSFVFEGGKVEDSSQKSDPSEDLNKASISSASYTHTNTDDKETGKTLSKDTRKDSTLPIVSEKGDVSATKLNTQEDKSPAASGKSRGDELRRFYQTNKSKSLDWRAGCGSRTGMTSVTRDNLERTVTSHKQENQPSSVSWRIQTYSAANQGSQTVDRKAHQISGSTSVRMNRVNFALDRTNSGQSLPSRLKPRLSQGSVGEGSGLWAQQQGEANLDQTDSKIGSRAKEQGSSNAEELTGNQTITERIAKLFGGDANSDGHAKDSVRLKRSNTVSSDQSNTVDSTPNHRKYTTDYVFGGTSDSTDSQQGKPAYNIEKAGTFPRGFSKPYFGPKQEPSTDMENRNDQRNNSSGLHFSVSTKPKWSTETSSVKTAQSLLPEDNEETSKAGLTGSPKYCSQSLERTRSRLAATRNQSASSDSNSSISSEGVKHLFTTYGGIKEEIGTDKQSDKKTTKRPDIENKYVGGLQDGTTQPKYPLAAHNEIHKEEEKDNVFTGKTEGRRGEGVLEKARLPSLESVKNTISMFESLARQSKSTPEILRMRRVLSVPEHPKPPALLKKSDSDKSLHFRSVLWDTESLRTNFFSKSDSNEESETPHSNSIVKKYEDVQVVVLHKEVGSGLGFTLAGGVDQNKPVTVHRVIPGGVAAQEGSIFEGAQVLSINGSALQNSAHWEALRILRKARGQGMAVVVLQSGNSRKEANERTGITGSKVRVILNKSSSDLGFSLEGGVGSSSGDKPLTVQKIFRGGPANEVFPGDELLEVQGQSLVGMMRLEAWNLIKKLPSGPVELFGCAAAAQVKTSRETKGQFLSVNMAFSVGVMSAMYLCMGVSGAHLNPAVSLSFCMLGDLPWIKLLPYSLAQTLGAYLAAGLVFLIYHDAIMDYSGGVLTVVGPNETASIFATYPSDMVSIQTSFLDQVIGTAMLMLCILPLNDQRNAPAPKGLLPPVVATVVLGISVSMSANCGAAINPARDLGPRLFTLTAGWGTEVFTFFHGTERQNFRGVEMFRKRPPPGVELDLSDSVKPDRNYTEEERRVRANDREYNEKFQYASNCIMTSKYNIITFLPVNLFEQFQEVANTYFLFLLILQLIPQISSLSWFTTIVPLVLVLSITAVKDATDDYFRHKSDNQVNNRQSQVLIGGILQKEKWMNVRVGDIIKLENNQFVAHNSESFFVFFCRSETNMKVRQSLSVTSELGDPNNLAQFDGPDTKLMQNSGRTKFKRTSIDRLMNTLVLWIFGFLVCMGVILAIGNAVWEKEVGALFQSFLPWDPPVDNFLFSAFLSFWSYVIILNTVVPISLYVSYFINWDRRMFCSRSNTAAEARTTTLNEELGQVEYIFSDKTGTLTQNIMTFNKCSINGHAYGEVMNILGAQQKRVQPLDFSAWNPLADRDFCFYDQSLLEAVMVGEPAVHEFFRVLSLCHTVMSEEKSEGELVYKAQSPDEGALVTAARNFGFVFRSRTPGTVTAQELGKAVTYTLLAILDFNNIRKRMSVIGDGLRTLAVAYRDLSEEQWEEWSERFRGADKATDCRDDRLAAAYEEIEQDMMLLGATAIEDKLQEGVPETIAILSLANIKIWVLTGDKQETAVNIGYSCKMLTDDMTEIFIVNGHTVQSVREELRKARERMLESTRTRDGGKEAEAQGWVGACAFGNGCGGGAAANWMPDESKCPPPQAPPSSLLESISGEFALIISGHSLAHALEADMEREFLETACACRAVICCRVTPLQKALVVELVKRHKKAVTLAIGDGANDVSMIKTAHIGVGISGQEGIQAVLASDYSFSQFRFLQRLLLVHGRWSYLRMCRFLCYFFYKNFAFTMVHFWFGFFCGFSAQTVYDQYFITLYNIVYTSLPVLAMGIFDQDVPEQRSLEYPKLYEPAAHIGVGISGQEGIQAVLASDYSFSQFRFLQRLLLVHGRWSYLRMCRFLCYFFYKNFAFTMVHFWFGFFCGFSAQTVYDQYFITLYNIVYTSLPVLAMGIFDQDVPEQRSLEYPKLYEPGQLNLLFNKREFFICIAQGIYTSVVLFFIPYGVLSHATQSNGVPLADYQTFAVTTATALVIVVSVQIALDTGYWTAINHFFIWGSLGTYFTILFAMHSSILFNIFPKQFHFLGSAHNTLGQPVVWLTIALATVICIAPVLAFRFLKLDLKPQLSDTVRYTQLVLQKKRKPAGRAGRGVGGAGVASGSSLGRLGRGGSRRSGYAFAHQEGFGELITSGKNMRLSSLALATFASRHSSSWIDTLRRKKHANSTGVQNTPPTGEDNAASSQAPTLSTSSSAAGEAGQPCNEPIITQNPDDIALSVIRCPERDAGECSTATLQEAPFVWKGSGVRISGASSPGPPPIAEETSSGE</sequence>
<dbReference type="PROSITE" id="PS00154">
    <property type="entry name" value="ATPASE_E1_E2"/>
    <property type="match status" value="1"/>
</dbReference>
<evidence type="ECO:0000256" key="11">
    <source>
        <dbReference type="ARBA" id="ARBA00022842"/>
    </source>
</evidence>
<evidence type="ECO:0000256" key="3">
    <source>
        <dbReference type="ARBA" id="ARBA00006175"/>
    </source>
</evidence>
<dbReference type="SUPFAM" id="SSF81665">
    <property type="entry name" value="Calcium ATPase, transmembrane domain M"/>
    <property type="match status" value="2"/>
</dbReference>
<feature type="transmembrane region" description="Helical" evidence="20">
    <location>
        <begin position="2065"/>
        <end position="2084"/>
    </location>
</feature>
<feature type="compositionally biased region" description="Low complexity" evidence="19">
    <location>
        <begin position="2317"/>
        <end position="2332"/>
    </location>
</feature>
<dbReference type="PRINTS" id="PR00783">
    <property type="entry name" value="MINTRINSICP"/>
</dbReference>
<comment type="cofactor">
    <cofactor evidence="1 18">
        <name>Mg(2+)</name>
        <dbReference type="ChEBI" id="CHEBI:18420"/>
    </cofactor>
</comment>
<feature type="transmembrane region" description="Helical" evidence="20">
    <location>
        <begin position="2134"/>
        <end position="2157"/>
    </location>
</feature>
<dbReference type="InterPro" id="IPR022357">
    <property type="entry name" value="MIP_CS"/>
</dbReference>
<feature type="compositionally biased region" description="Basic and acidic residues" evidence="19">
    <location>
        <begin position="74"/>
        <end position="90"/>
    </location>
</feature>
<feature type="compositionally biased region" description="Polar residues" evidence="19">
    <location>
        <begin position="295"/>
        <end position="310"/>
    </location>
</feature>
<feature type="region of interest" description="Disordered" evidence="19">
    <location>
        <begin position="245"/>
        <end position="490"/>
    </location>
</feature>
<dbReference type="GO" id="GO:0005802">
    <property type="term" value="C:trans-Golgi network"/>
    <property type="evidence" value="ECO:0007669"/>
    <property type="project" value="TreeGrafter"/>
</dbReference>
<dbReference type="Pfam" id="PF00595">
    <property type="entry name" value="PDZ"/>
    <property type="match status" value="2"/>
</dbReference>
<feature type="binding site" evidence="17">
    <location>
        <position position="1809"/>
    </location>
    <ligand>
        <name>ATP</name>
        <dbReference type="ChEBI" id="CHEBI:30616"/>
    </ligand>
</feature>
<keyword evidence="14 20" id="KW-0472">Membrane</keyword>
<dbReference type="PROSITE" id="PS50106">
    <property type="entry name" value="PDZ"/>
    <property type="match status" value="2"/>
</dbReference>
<keyword evidence="9 17" id="KW-0547">Nucleotide-binding</keyword>
<feature type="binding site" evidence="17">
    <location>
        <position position="1543"/>
    </location>
    <ligand>
        <name>ATP</name>
        <dbReference type="ChEBI" id="CHEBI:30616"/>
    </ligand>
</feature>
<dbReference type="GO" id="GO:0005886">
    <property type="term" value="C:plasma membrane"/>
    <property type="evidence" value="ECO:0007669"/>
    <property type="project" value="TreeGrafter"/>
</dbReference>
<feature type="binding site" evidence="17">
    <location>
        <position position="1402"/>
    </location>
    <ligand>
        <name>ATP</name>
        <dbReference type="ChEBI" id="CHEBI:30616"/>
    </ligand>
</feature>
<feature type="region of interest" description="Disordered" evidence="19">
    <location>
        <begin position="1"/>
        <end position="45"/>
    </location>
</feature>
<dbReference type="EMBL" id="QBIY01003241">
    <property type="protein sequence ID" value="RXN39118.1"/>
    <property type="molecule type" value="Genomic_DNA"/>
</dbReference>
<evidence type="ECO:0000256" key="10">
    <source>
        <dbReference type="ARBA" id="ARBA00022840"/>
    </source>
</evidence>
<dbReference type="NCBIfam" id="TIGR01652">
    <property type="entry name" value="ATPase-Plipid"/>
    <property type="match status" value="1"/>
</dbReference>
<feature type="transmembrane region" description="Helical" evidence="20">
    <location>
        <begin position="1335"/>
        <end position="1365"/>
    </location>
</feature>
<evidence type="ECO:0000259" key="21">
    <source>
        <dbReference type="PROSITE" id="PS50106"/>
    </source>
</evidence>
<dbReference type="Pfam" id="PF16212">
    <property type="entry name" value="PhoLip_ATPase_C"/>
    <property type="match status" value="2"/>
</dbReference>
<feature type="compositionally biased region" description="Basic and acidic residues" evidence="19">
    <location>
        <begin position="323"/>
        <end position="332"/>
    </location>
</feature>
<feature type="binding site" evidence="17">
    <location>
        <position position="1810"/>
    </location>
    <ligand>
        <name>ATP</name>
        <dbReference type="ChEBI" id="CHEBI:30616"/>
    </ligand>
</feature>
<dbReference type="GO" id="GO:0140326">
    <property type="term" value="F:ATPase-coupled intramembrane lipid transporter activity"/>
    <property type="evidence" value="ECO:0007669"/>
    <property type="project" value="UniProtKB-EC"/>
</dbReference>
<dbReference type="InterPro" id="IPR023214">
    <property type="entry name" value="HAD_sf"/>
</dbReference>
<feature type="transmembrane region" description="Helical" evidence="20">
    <location>
        <begin position="1982"/>
        <end position="2003"/>
    </location>
</feature>
<proteinExistence type="inferred from homology"/>
<dbReference type="GO" id="GO:0000287">
    <property type="term" value="F:magnesium ion binding"/>
    <property type="evidence" value="ECO:0007669"/>
    <property type="project" value="InterPro"/>
</dbReference>
<dbReference type="InterPro" id="IPR018303">
    <property type="entry name" value="ATPase_P-typ_P_site"/>
</dbReference>
<protein>
    <recommendedName>
        <fullName evidence="5">P-type phospholipid transporter</fullName>
        <ecNumber evidence="5">7.6.2.1</ecNumber>
    </recommendedName>
</protein>
<comment type="subcellular location">
    <subcellularLocation>
        <location evidence="2">Membrane</location>
        <topology evidence="2">Multi-pass membrane protein</topology>
    </subcellularLocation>
</comment>
<feature type="binding site" evidence="17">
    <location>
        <position position="1640"/>
    </location>
    <ligand>
        <name>ATP</name>
        <dbReference type="ChEBI" id="CHEBI:30616"/>
    </ligand>
</feature>
<keyword evidence="13 20" id="KW-1133">Transmembrane helix</keyword>
<organism evidence="22 23">
    <name type="scientific">Labeo rohita</name>
    <name type="common">Indian major carp</name>
    <name type="synonym">Cyprinus rohita</name>
    <dbReference type="NCBI Taxonomy" id="84645"/>
    <lineage>
        <taxon>Eukaryota</taxon>
        <taxon>Metazoa</taxon>
        <taxon>Chordata</taxon>
        <taxon>Craniata</taxon>
        <taxon>Vertebrata</taxon>
        <taxon>Euteleostomi</taxon>
        <taxon>Actinopterygii</taxon>
        <taxon>Neopterygii</taxon>
        <taxon>Teleostei</taxon>
        <taxon>Ostariophysi</taxon>
        <taxon>Cypriniformes</taxon>
        <taxon>Cyprinidae</taxon>
        <taxon>Labeoninae</taxon>
        <taxon>Labeonini</taxon>
        <taxon>Labeo</taxon>
    </lineage>
</organism>
<feature type="transmembrane region" description="Helical" evidence="20">
    <location>
        <begin position="1157"/>
        <end position="1175"/>
    </location>
</feature>
<dbReference type="InterPro" id="IPR001478">
    <property type="entry name" value="PDZ"/>
</dbReference>
<feature type="compositionally biased region" description="Polar residues" evidence="19">
    <location>
        <begin position="336"/>
        <end position="350"/>
    </location>
</feature>
<comment type="similarity">
    <text evidence="3">Belongs to the MIP/aquaporin (TC 1.A.8) family.</text>
</comment>
<feature type="binding site" evidence="17">
    <location>
        <position position="1638"/>
    </location>
    <ligand>
        <name>ATP</name>
        <dbReference type="ChEBI" id="CHEBI:30616"/>
    </ligand>
</feature>
<keyword evidence="12" id="KW-1278">Translocase</keyword>
<feature type="binding site" evidence="17">
    <location>
        <position position="1639"/>
    </location>
    <ligand>
        <name>ATP</name>
        <dbReference type="ChEBI" id="CHEBI:30616"/>
    </ligand>
</feature>
<dbReference type="GO" id="GO:0005524">
    <property type="term" value="F:ATP binding"/>
    <property type="evidence" value="ECO:0007669"/>
    <property type="project" value="UniProtKB-KW"/>
</dbReference>